<dbReference type="Pfam" id="PF20530">
    <property type="entry name" value="DUF6745"/>
    <property type="match status" value="1"/>
</dbReference>
<organism evidence="2 3">
    <name type="scientific">Lentzea flava</name>
    <dbReference type="NCBI Taxonomy" id="103732"/>
    <lineage>
        <taxon>Bacteria</taxon>
        <taxon>Bacillati</taxon>
        <taxon>Actinomycetota</taxon>
        <taxon>Actinomycetes</taxon>
        <taxon>Pseudonocardiales</taxon>
        <taxon>Pseudonocardiaceae</taxon>
        <taxon>Lentzea</taxon>
    </lineage>
</organism>
<accession>A0ABQ2UY77</accession>
<sequence>MSAPGGLEARSSRLRDDWFAHALSTAPADRPAAEEAVARLYATTGRPPPEFIWVRSPAEAAEVLPHNQMFRYSDDVRTVEVQIATHVSGLRHRHRGEWQGAASRLRRSVRESLVPAVNSTMPRSPGLGWAGQHDADWLARLDVRCGPADLALLEVWKTLTRSTGWWWPREGVCVMADRPVAVHVDANSLLHNDNGPALAFSDGSHAYAWHGRTVPRWVIEEPDVVRIMTEPDVEVRLCAAEHLGWERYVAEVGPPLIATAPDPGNPGFDLRLYDLWDRVNLLLVVNGSVERDGSRRRYGLNIPRWYRDPVDAAAWTYGLRADQYAQLQRRT</sequence>
<proteinExistence type="predicted"/>
<dbReference type="Proteomes" id="UP000649573">
    <property type="component" value="Unassembled WGS sequence"/>
</dbReference>
<comment type="caution">
    <text evidence="2">The sequence shown here is derived from an EMBL/GenBank/DDBJ whole genome shotgun (WGS) entry which is preliminary data.</text>
</comment>
<evidence type="ECO:0000313" key="2">
    <source>
        <dbReference type="EMBL" id="GGU57976.1"/>
    </source>
</evidence>
<gene>
    <name evidence="2" type="ORF">GCM10010178_57920</name>
</gene>
<reference evidence="3" key="1">
    <citation type="journal article" date="2019" name="Int. J. Syst. Evol. Microbiol.">
        <title>The Global Catalogue of Microorganisms (GCM) 10K type strain sequencing project: providing services to taxonomists for standard genome sequencing and annotation.</title>
        <authorList>
            <consortium name="The Broad Institute Genomics Platform"/>
            <consortium name="The Broad Institute Genome Sequencing Center for Infectious Disease"/>
            <person name="Wu L."/>
            <person name="Ma J."/>
        </authorList>
    </citation>
    <scope>NUCLEOTIDE SEQUENCE [LARGE SCALE GENOMIC DNA]</scope>
    <source>
        <strain evidence="3">JCM 3296</strain>
    </source>
</reference>
<dbReference type="InterPro" id="IPR046633">
    <property type="entry name" value="DUF6745"/>
</dbReference>
<dbReference type="RefSeq" id="WP_189256900.1">
    <property type="nucleotide sequence ID" value="NZ_BMRE01000030.1"/>
</dbReference>
<dbReference type="EMBL" id="BMRE01000030">
    <property type="protein sequence ID" value="GGU57976.1"/>
    <property type="molecule type" value="Genomic_DNA"/>
</dbReference>
<protein>
    <recommendedName>
        <fullName evidence="1">DUF6745 domain-containing protein</fullName>
    </recommendedName>
</protein>
<name>A0ABQ2UY77_9PSEU</name>
<evidence type="ECO:0000313" key="3">
    <source>
        <dbReference type="Proteomes" id="UP000649573"/>
    </source>
</evidence>
<evidence type="ECO:0000259" key="1">
    <source>
        <dbReference type="Pfam" id="PF20530"/>
    </source>
</evidence>
<feature type="domain" description="DUF6745" evidence="1">
    <location>
        <begin position="130"/>
        <end position="327"/>
    </location>
</feature>
<keyword evidence="3" id="KW-1185">Reference proteome</keyword>